<evidence type="ECO:0000256" key="5">
    <source>
        <dbReference type="ARBA" id="ARBA00022692"/>
    </source>
</evidence>
<dbReference type="InterPro" id="IPR011009">
    <property type="entry name" value="Kinase-like_dom_sf"/>
</dbReference>
<feature type="binding site" evidence="16">
    <location>
        <position position="421"/>
    </location>
    <ligand>
        <name>ATP</name>
        <dbReference type="ChEBI" id="CHEBI:30616"/>
    </ligand>
</feature>
<reference evidence="20" key="2">
    <citation type="submission" date="2020-10" db="EMBL/GenBank/DDBJ databases">
        <authorList>
            <person name="Cooper E.A."/>
            <person name="Brenton Z.W."/>
            <person name="Flinn B.S."/>
            <person name="Jenkins J."/>
            <person name="Shu S."/>
            <person name="Flowers D."/>
            <person name="Luo F."/>
            <person name="Wang Y."/>
            <person name="Xia P."/>
            <person name="Barry K."/>
            <person name="Daum C."/>
            <person name="Lipzen A."/>
            <person name="Yoshinaga Y."/>
            <person name="Schmutz J."/>
            <person name="Saski C."/>
            <person name="Vermerris W."/>
            <person name="Kresovich S."/>
        </authorList>
    </citation>
    <scope>NUCLEOTIDE SEQUENCE</scope>
</reference>
<evidence type="ECO:0000256" key="6">
    <source>
        <dbReference type="ARBA" id="ARBA00022729"/>
    </source>
</evidence>
<keyword evidence="5 17" id="KW-0812">Transmembrane</keyword>
<evidence type="ECO:0000256" key="12">
    <source>
        <dbReference type="ARBA" id="ARBA00023136"/>
    </source>
</evidence>
<dbReference type="InterPro" id="IPR000719">
    <property type="entry name" value="Prot_kinase_dom"/>
</dbReference>
<gene>
    <name evidence="20" type="ORF">BDA96_05G191300</name>
</gene>
<keyword evidence="9" id="KW-0418">Kinase</keyword>
<evidence type="ECO:0000256" key="7">
    <source>
        <dbReference type="ARBA" id="ARBA00022737"/>
    </source>
</evidence>
<organism evidence="20 21">
    <name type="scientific">Sorghum bicolor</name>
    <name type="common">Sorghum</name>
    <name type="synonym">Sorghum vulgare</name>
    <dbReference type="NCBI Taxonomy" id="4558"/>
    <lineage>
        <taxon>Eukaryota</taxon>
        <taxon>Viridiplantae</taxon>
        <taxon>Streptophyta</taxon>
        <taxon>Embryophyta</taxon>
        <taxon>Tracheophyta</taxon>
        <taxon>Spermatophyta</taxon>
        <taxon>Magnoliopsida</taxon>
        <taxon>Liliopsida</taxon>
        <taxon>Poales</taxon>
        <taxon>Poaceae</taxon>
        <taxon>PACMAD clade</taxon>
        <taxon>Panicoideae</taxon>
        <taxon>Andropogonodae</taxon>
        <taxon>Andropogoneae</taxon>
        <taxon>Sorghinae</taxon>
        <taxon>Sorghum</taxon>
    </lineage>
</organism>
<evidence type="ECO:0000256" key="1">
    <source>
        <dbReference type="ARBA" id="ARBA00004167"/>
    </source>
</evidence>
<keyword evidence="3" id="KW-0723">Serine/threonine-protein kinase</keyword>
<dbReference type="SUPFAM" id="SSF56112">
    <property type="entry name" value="Protein kinase-like (PK-like)"/>
    <property type="match status" value="1"/>
</dbReference>
<dbReference type="EC" id="2.7.11.1" evidence="2"/>
<dbReference type="Proteomes" id="UP000807115">
    <property type="component" value="Chromosome 5"/>
</dbReference>
<keyword evidence="12 17" id="KW-0472">Membrane</keyword>
<dbReference type="FunFam" id="1.10.510.10:FF:001023">
    <property type="entry name" value="Os07g0541700 protein"/>
    <property type="match status" value="1"/>
</dbReference>
<dbReference type="Gene3D" id="3.30.200.20">
    <property type="entry name" value="Phosphorylase Kinase, domain 1"/>
    <property type="match status" value="1"/>
</dbReference>
<dbReference type="AlphaFoldDB" id="A0A921QZI0"/>
<dbReference type="GO" id="GO:0004674">
    <property type="term" value="F:protein serine/threonine kinase activity"/>
    <property type="evidence" value="ECO:0007669"/>
    <property type="project" value="UniProtKB-KW"/>
</dbReference>
<dbReference type="SMART" id="SM00220">
    <property type="entry name" value="S_TKc"/>
    <property type="match status" value="1"/>
</dbReference>
<evidence type="ECO:0000259" key="18">
    <source>
        <dbReference type="PROSITE" id="PS50011"/>
    </source>
</evidence>
<evidence type="ECO:0000256" key="4">
    <source>
        <dbReference type="ARBA" id="ARBA00022679"/>
    </source>
</evidence>
<keyword evidence="11 17" id="KW-1133">Transmembrane helix</keyword>
<dbReference type="InterPro" id="IPR017441">
    <property type="entry name" value="Protein_kinase_ATP_BS"/>
</dbReference>
<keyword evidence="4" id="KW-0808">Transferase</keyword>
<comment type="caution">
    <text evidence="20">The sequence shown here is derived from an EMBL/GenBank/DDBJ whole genome shotgun (WGS) entry which is preliminary data.</text>
</comment>
<proteinExistence type="predicted"/>
<evidence type="ECO:0000256" key="13">
    <source>
        <dbReference type="ARBA" id="ARBA00023180"/>
    </source>
</evidence>
<dbReference type="PANTHER" id="PTHR27002:SF803">
    <property type="entry name" value="OS07G0628900 PROTEIN"/>
    <property type="match status" value="1"/>
</dbReference>
<keyword evidence="10 16" id="KW-0067">ATP-binding</keyword>
<evidence type="ECO:0000256" key="2">
    <source>
        <dbReference type="ARBA" id="ARBA00012513"/>
    </source>
</evidence>
<dbReference type="PANTHER" id="PTHR27002">
    <property type="entry name" value="RECEPTOR-LIKE SERINE/THREONINE-PROTEIN KINASE SD1-8"/>
    <property type="match status" value="1"/>
</dbReference>
<dbReference type="CDD" id="cd23509">
    <property type="entry name" value="Gnk2-like"/>
    <property type="match status" value="2"/>
</dbReference>
<sequence>MPDRFLWKNLHHQLFPWTAANPDLSSPCRCLHSIIFVPARASSLPVHDRLAAAMHGRRLFTVVVLIFALVTPPADAVTAACNSTGGTYTSGSAYDINLSRVVGGLPTNASASPELFATATVGTGGGDNQTVYAIGLCRGDMAADSCLLCLQSSFSDAQGFCPSDMDVSMDYDSCHMRYSGADFLAASTNNSVQQAVFSSFPAVTPTSAAAAFNGLVARLLNATAEYAAANSSRRFATGVMEVDSGYSQGKFSNIFATAQCTPDLTPAQCRGCLAAAMADMPSQVYARNSTGASLVGERCGFRFAPYQFYNGDIMVQLRVGEPPAGKKTATTLVLAIVLAVLGGLCSLTLIIFCHWRKIRSPRKSSLFINVEDIESFESIFISLSVLRSATSNFDEKNKLGEGGFGVVYKGALPDGQEVAVKRLSETTTQGLGQMTNELALLAKLQHRNLVRIVGVCLEEGEHLLVYDYMPNKSLDTIIFDPDKSRQLDWGARFKIINGIARGMQYLHEHSQLKIVHRDLKASNVLLDADIFSFGVLVLEIVTGRRNNYAVNSEHSPNLFCLVWKHWVEGTIAQIADPSLGRHYPMAEVLKCINIGLLCVQQSPTDRPSMSAIVVMLSSDTVAVEAPYRPAYVDRSRSYTEMTVELIKEKEELCSPQSSITELMPR</sequence>
<evidence type="ECO:0000313" key="21">
    <source>
        <dbReference type="Proteomes" id="UP000807115"/>
    </source>
</evidence>
<dbReference type="PROSITE" id="PS50011">
    <property type="entry name" value="PROTEIN_KINASE_DOM"/>
    <property type="match status" value="1"/>
</dbReference>
<keyword evidence="13" id="KW-0325">Glycoprotein</keyword>
<dbReference type="GO" id="GO:0016020">
    <property type="term" value="C:membrane"/>
    <property type="evidence" value="ECO:0007669"/>
    <property type="project" value="UniProtKB-SubCell"/>
</dbReference>
<dbReference type="Pfam" id="PF01657">
    <property type="entry name" value="Stress-antifung"/>
    <property type="match status" value="2"/>
</dbReference>
<name>A0A921QZI0_SORBI</name>
<evidence type="ECO:0000256" key="3">
    <source>
        <dbReference type="ARBA" id="ARBA00022527"/>
    </source>
</evidence>
<reference evidence="20" key="1">
    <citation type="journal article" date="2019" name="BMC Genomics">
        <title>A new reference genome for Sorghum bicolor reveals high levels of sequence similarity between sweet and grain genotypes: implications for the genetics of sugar metabolism.</title>
        <authorList>
            <person name="Cooper E.A."/>
            <person name="Brenton Z.W."/>
            <person name="Flinn B.S."/>
            <person name="Jenkins J."/>
            <person name="Shu S."/>
            <person name="Flowers D."/>
            <person name="Luo F."/>
            <person name="Wang Y."/>
            <person name="Xia P."/>
            <person name="Barry K."/>
            <person name="Daum C."/>
            <person name="Lipzen A."/>
            <person name="Yoshinaga Y."/>
            <person name="Schmutz J."/>
            <person name="Saski C."/>
            <person name="Vermerris W."/>
            <person name="Kresovich S."/>
        </authorList>
    </citation>
    <scope>NUCLEOTIDE SEQUENCE</scope>
</reference>
<evidence type="ECO:0000256" key="10">
    <source>
        <dbReference type="ARBA" id="ARBA00022840"/>
    </source>
</evidence>
<evidence type="ECO:0000259" key="19">
    <source>
        <dbReference type="PROSITE" id="PS51473"/>
    </source>
</evidence>
<feature type="transmembrane region" description="Helical" evidence="17">
    <location>
        <begin position="332"/>
        <end position="355"/>
    </location>
</feature>
<evidence type="ECO:0000313" key="20">
    <source>
        <dbReference type="EMBL" id="KAG0530493.1"/>
    </source>
</evidence>
<comment type="catalytic activity">
    <reaction evidence="14">
        <text>L-threonyl-[protein] + ATP = O-phospho-L-threonyl-[protein] + ADP + H(+)</text>
        <dbReference type="Rhea" id="RHEA:46608"/>
        <dbReference type="Rhea" id="RHEA-COMP:11060"/>
        <dbReference type="Rhea" id="RHEA-COMP:11605"/>
        <dbReference type="ChEBI" id="CHEBI:15378"/>
        <dbReference type="ChEBI" id="CHEBI:30013"/>
        <dbReference type="ChEBI" id="CHEBI:30616"/>
        <dbReference type="ChEBI" id="CHEBI:61977"/>
        <dbReference type="ChEBI" id="CHEBI:456216"/>
        <dbReference type="EC" id="2.7.11.1"/>
    </reaction>
</comment>
<comment type="subcellular location">
    <subcellularLocation>
        <location evidence="1">Membrane</location>
        <topology evidence="1">Single-pass membrane protein</topology>
    </subcellularLocation>
</comment>
<dbReference type="PROSITE" id="PS00107">
    <property type="entry name" value="PROTEIN_KINASE_ATP"/>
    <property type="match status" value="1"/>
</dbReference>
<feature type="domain" description="Protein kinase" evidence="18">
    <location>
        <begin position="393"/>
        <end position="665"/>
    </location>
</feature>
<dbReference type="InterPro" id="IPR002902">
    <property type="entry name" value="GNK2"/>
</dbReference>
<protein>
    <recommendedName>
        <fullName evidence="2">non-specific serine/threonine protein kinase</fullName>
        <ecNumber evidence="2">2.7.11.1</ecNumber>
    </recommendedName>
</protein>
<dbReference type="InterPro" id="IPR008271">
    <property type="entry name" value="Ser/Thr_kinase_AS"/>
</dbReference>
<dbReference type="Gene3D" id="3.30.430.20">
    <property type="entry name" value="Gnk2 domain, C-X8-C-X2-C motif"/>
    <property type="match status" value="2"/>
</dbReference>
<evidence type="ECO:0000256" key="16">
    <source>
        <dbReference type="PROSITE-ProRule" id="PRU10141"/>
    </source>
</evidence>
<evidence type="ECO:0000256" key="9">
    <source>
        <dbReference type="ARBA" id="ARBA00022777"/>
    </source>
</evidence>
<evidence type="ECO:0000256" key="17">
    <source>
        <dbReference type="SAM" id="Phobius"/>
    </source>
</evidence>
<evidence type="ECO:0000256" key="15">
    <source>
        <dbReference type="ARBA" id="ARBA00048679"/>
    </source>
</evidence>
<keyword evidence="6" id="KW-0732">Signal</keyword>
<comment type="catalytic activity">
    <reaction evidence="15">
        <text>L-seryl-[protein] + ATP = O-phospho-L-seryl-[protein] + ADP + H(+)</text>
        <dbReference type="Rhea" id="RHEA:17989"/>
        <dbReference type="Rhea" id="RHEA-COMP:9863"/>
        <dbReference type="Rhea" id="RHEA-COMP:11604"/>
        <dbReference type="ChEBI" id="CHEBI:15378"/>
        <dbReference type="ChEBI" id="CHEBI:29999"/>
        <dbReference type="ChEBI" id="CHEBI:30616"/>
        <dbReference type="ChEBI" id="CHEBI:83421"/>
        <dbReference type="ChEBI" id="CHEBI:456216"/>
        <dbReference type="EC" id="2.7.11.1"/>
    </reaction>
</comment>
<dbReference type="PROSITE" id="PS00108">
    <property type="entry name" value="PROTEIN_KINASE_ST"/>
    <property type="match status" value="1"/>
</dbReference>
<evidence type="ECO:0000256" key="8">
    <source>
        <dbReference type="ARBA" id="ARBA00022741"/>
    </source>
</evidence>
<feature type="domain" description="Gnk2-homologous" evidence="19">
    <location>
        <begin position="76"/>
        <end position="183"/>
    </location>
</feature>
<accession>A0A921QZI0</accession>
<dbReference type="PROSITE" id="PS51473">
    <property type="entry name" value="GNK2"/>
    <property type="match status" value="2"/>
</dbReference>
<dbReference type="InterPro" id="IPR001245">
    <property type="entry name" value="Ser-Thr/Tyr_kinase_cat_dom"/>
</dbReference>
<evidence type="ECO:0000256" key="11">
    <source>
        <dbReference type="ARBA" id="ARBA00022989"/>
    </source>
</evidence>
<dbReference type="GO" id="GO:0005524">
    <property type="term" value="F:ATP binding"/>
    <property type="evidence" value="ECO:0007669"/>
    <property type="project" value="UniProtKB-UniRule"/>
</dbReference>
<dbReference type="Gene3D" id="1.10.510.10">
    <property type="entry name" value="Transferase(Phosphotransferase) domain 1"/>
    <property type="match status" value="2"/>
</dbReference>
<evidence type="ECO:0000256" key="14">
    <source>
        <dbReference type="ARBA" id="ARBA00047899"/>
    </source>
</evidence>
<dbReference type="EMBL" id="CM027684">
    <property type="protein sequence ID" value="KAG0530493.1"/>
    <property type="molecule type" value="Genomic_DNA"/>
</dbReference>
<feature type="domain" description="Gnk2-homologous" evidence="19">
    <location>
        <begin position="194"/>
        <end position="308"/>
    </location>
</feature>
<dbReference type="FunFam" id="3.30.200.20:FF:000177">
    <property type="entry name" value="Cysteine-rich receptor-like protein kinase 2"/>
    <property type="match status" value="1"/>
</dbReference>
<dbReference type="InterPro" id="IPR038408">
    <property type="entry name" value="GNK2_sf"/>
</dbReference>
<dbReference type="Pfam" id="PF07714">
    <property type="entry name" value="PK_Tyr_Ser-Thr"/>
    <property type="match status" value="1"/>
</dbReference>
<keyword evidence="8 16" id="KW-0547">Nucleotide-binding</keyword>
<keyword evidence="7" id="KW-0677">Repeat</keyword>